<comment type="caution">
    <text evidence="1">The sequence shown here is derived from an EMBL/GenBank/DDBJ whole genome shotgun (WGS) entry which is preliminary data.</text>
</comment>
<dbReference type="AlphaFoldDB" id="A0AAV4I9T8"/>
<evidence type="ECO:0000313" key="2">
    <source>
        <dbReference type="Proteomes" id="UP000762676"/>
    </source>
</evidence>
<proteinExistence type="predicted"/>
<accession>A0AAV4I9T8</accession>
<reference evidence="1 2" key="1">
    <citation type="journal article" date="2021" name="Elife">
        <title>Chloroplast acquisition without the gene transfer in kleptoplastic sea slugs, Plakobranchus ocellatus.</title>
        <authorList>
            <person name="Maeda T."/>
            <person name="Takahashi S."/>
            <person name="Yoshida T."/>
            <person name="Shimamura S."/>
            <person name="Takaki Y."/>
            <person name="Nagai Y."/>
            <person name="Toyoda A."/>
            <person name="Suzuki Y."/>
            <person name="Arimoto A."/>
            <person name="Ishii H."/>
            <person name="Satoh N."/>
            <person name="Nishiyama T."/>
            <person name="Hasebe M."/>
            <person name="Maruyama T."/>
            <person name="Minagawa J."/>
            <person name="Obokata J."/>
            <person name="Shigenobu S."/>
        </authorList>
    </citation>
    <scope>NUCLEOTIDE SEQUENCE [LARGE SCALE GENOMIC DNA]</scope>
</reference>
<keyword evidence="2" id="KW-1185">Reference proteome</keyword>
<dbReference type="EMBL" id="BMAT01002452">
    <property type="protein sequence ID" value="GFS07218.1"/>
    <property type="molecule type" value="Genomic_DNA"/>
</dbReference>
<gene>
    <name evidence="1" type="ORF">ElyMa_001244900</name>
</gene>
<sequence>MQNRNLLLFSVTASMPSTDPPPLFPIFPRYLTHHHFPTTILKPSILTSALIPTSPPTRPSPTKKSFISLDLANTLSSPNQFTLDKTLSLTQGRPDSELTYLGTEQAGSRSFIPYPLQDIGENLTPARTFLFVFTPHLILRNPATKFLSISPPSSPIIISPSSLRRSEAHEMDIGEVAAMDVSGRRTKQALV</sequence>
<protein>
    <submittedName>
        <fullName evidence="1">Uncharacterized protein</fullName>
    </submittedName>
</protein>
<dbReference type="Proteomes" id="UP000762676">
    <property type="component" value="Unassembled WGS sequence"/>
</dbReference>
<evidence type="ECO:0000313" key="1">
    <source>
        <dbReference type="EMBL" id="GFS07218.1"/>
    </source>
</evidence>
<name>A0AAV4I9T8_9GAST</name>
<organism evidence="1 2">
    <name type="scientific">Elysia marginata</name>
    <dbReference type="NCBI Taxonomy" id="1093978"/>
    <lineage>
        <taxon>Eukaryota</taxon>
        <taxon>Metazoa</taxon>
        <taxon>Spiralia</taxon>
        <taxon>Lophotrochozoa</taxon>
        <taxon>Mollusca</taxon>
        <taxon>Gastropoda</taxon>
        <taxon>Heterobranchia</taxon>
        <taxon>Euthyneura</taxon>
        <taxon>Panpulmonata</taxon>
        <taxon>Sacoglossa</taxon>
        <taxon>Placobranchoidea</taxon>
        <taxon>Plakobranchidae</taxon>
        <taxon>Elysia</taxon>
    </lineage>
</organism>